<protein>
    <submittedName>
        <fullName evidence="1">Uncharacterized protein</fullName>
    </submittedName>
</protein>
<dbReference type="Proteomes" id="UP000027451">
    <property type="component" value="Unassembled WGS sequence"/>
</dbReference>
<reference evidence="1 2" key="1">
    <citation type="submission" date="2014-03" db="EMBL/GenBank/DDBJ databases">
        <title>Draft Genome Sequences of Four Burkholderia Strains.</title>
        <authorList>
            <person name="Liu X.Y."/>
            <person name="Li C.X."/>
            <person name="Xu J.H."/>
        </authorList>
    </citation>
    <scope>NUCLEOTIDE SEQUENCE [LARGE SCALE GENOMIC DNA]</scope>
    <source>
        <strain evidence="1 2">OP-1</strain>
    </source>
</reference>
<evidence type="ECO:0000313" key="2">
    <source>
        <dbReference type="Proteomes" id="UP000027451"/>
    </source>
</evidence>
<sequence length="162" mass="17767">MDLRTHRNMEGAHVIIGLFSSYGDADEALRELQVRGLRCDDGQLYARAGHGRTGAHRVGPLPEMRARDRAEYAAHGEHLGVVSGARRFSGPNWQLATPDFAAGQLRAYPRERTLLVAKLSDTMTHDVAIAVMCDHGALAVKDTAGHWHFSFHKRSGDQDVGA</sequence>
<comment type="caution">
    <text evidence="1">The sequence shown here is derived from an EMBL/GenBank/DDBJ whole genome shotgun (WGS) entry which is preliminary data.</text>
</comment>
<proteinExistence type="predicted"/>
<name>A0A656Q913_9BURK</name>
<dbReference type="EMBL" id="JFHD01000046">
    <property type="protein sequence ID" value="KDR25521.1"/>
    <property type="molecule type" value="Genomic_DNA"/>
</dbReference>
<evidence type="ECO:0000313" key="1">
    <source>
        <dbReference type="EMBL" id="KDR25521.1"/>
    </source>
</evidence>
<accession>A0A656Q913</accession>
<dbReference type="AlphaFoldDB" id="A0A656Q913"/>
<keyword evidence="2" id="KW-1185">Reference proteome</keyword>
<gene>
    <name evidence="1" type="ORF">BG60_28060</name>
</gene>
<organism evidence="1 2">
    <name type="scientific">Caballeronia zhejiangensis</name>
    <dbReference type="NCBI Taxonomy" id="871203"/>
    <lineage>
        <taxon>Bacteria</taxon>
        <taxon>Pseudomonadati</taxon>
        <taxon>Pseudomonadota</taxon>
        <taxon>Betaproteobacteria</taxon>
        <taxon>Burkholderiales</taxon>
        <taxon>Burkholderiaceae</taxon>
        <taxon>Caballeronia</taxon>
    </lineage>
</organism>